<dbReference type="AlphaFoldDB" id="A0A9P4Y9F7"/>
<proteinExistence type="predicted"/>
<organism evidence="1 2">
    <name type="scientific">Cryphonectria parasitica (strain ATCC 38755 / EP155)</name>
    <dbReference type="NCBI Taxonomy" id="660469"/>
    <lineage>
        <taxon>Eukaryota</taxon>
        <taxon>Fungi</taxon>
        <taxon>Dikarya</taxon>
        <taxon>Ascomycota</taxon>
        <taxon>Pezizomycotina</taxon>
        <taxon>Sordariomycetes</taxon>
        <taxon>Sordariomycetidae</taxon>
        <taxon>Diaporthales</taxon>
        <taxon>Cryphonectriaceae</taxon>
        <taxon>Cryphonectria-Endothia species complex</taxon>
        <taxon>Cryphonectria</taxon>
    </lineage>
</organism>
<protein>
    <submittedName>
        <fullName evidence="1">Uncharacterized protein</fullName>
    </submittedName>
</protein>
<evidence type="ECO:0000313" key="2">
    <source>
        <dbReference type="Proteomes" id="UP000803844"/>
    </source>
</evidence>
<dbReference type="EMBL" id="MU032345">
    <property type="protein sequence ID" value="KAF3768956.1"/>
    <property type="molecule type" value="Genomic_DNA"/>
</dbReference>
<keyword evidence="2" id="KW-1185">Reference proteome</keyword>
<dbReference type="RefSeq" id="XP_040779917.1">
    <property type="nucleotide sequence ID" value="XM_040924573.1"/>
</dbReference>
<gene>
    <name evidence="1" type="ORF">M406DRAFT_56348</name>
</gene>
<name>A0A9P4Y9F7_CRYP1</name>
<dbReference type="Proteomes" id="UP000803844">
    <property type="component" value="Unassembled WGS sequence"/>
</dbReference>
<evidence type="ECO:0000313" key="1">
    <source>
        <dbReference type="EMBL" id="KAF3768956.1"/>
    </source>
</evidence>
<accession>A0A9P4Y9F7</accession>
<reference evidence="1" key="1">
    <citation type="journal article" date="2020" name="Phytopathology">
        <title>Genome sequence of the chestnut blight fungus Cryphonectria parasitica EP155: A fundamental resource for an archetypical invasive plant pathogen.</title>
        <authorList>
            <person name="Crouch J.A."/>
            <person name="Dawe A."/>
            <person name="Aerts A."/>
            <person name="Barry K."/>
            <person name="Churchill A.C.L."/>
            <person name="Grimwood J."/>
            <person name="Hillman B."/>
            <person name="Milgroom M.G."/>
            <person name="Pangilinan J."/>
            <person name="Smith M."/>
            <person name="Salamov A."/>
            <person name="Schmutz J."/>
            <person name="Yadav J."/>
            <person name="Grigoriev I.V."/>
            <person name="Nuss D."/>
        </authorList>
    </citation>
    <scope>NUCLEOTIDE SEQUENCE</scope>
    <source>
        <strain evidence="1">EP155</strain>
    </source>
</reference>
<sequence length="85" mass="9172">MMVIKVCWSLHQSDLEHRTSVDATCTCQVDYQSWPEDGANASKCVALERNGLHLGTLVVTAVTHPSLHLSVSQVPSGSLTPINSL</sequence>
<comment type="caution">
    <text evidence="1">The sequence shown here is derived from an EMBL/GenBank/DDBJ whole genome shotgun (WGS) entry which is preliminary data.</text>
</comment>
<dbReference type="GeneID" id="63841702"/>